<dbReference type="OrthoDB" id="4427276at2"/>
<protein>
    <recommendedName>
        <fullName evidence="3">Single-stranded DNA-binding protein</fullName>
    </recommendedName>
</protein>
<keyword evidence="6" id="KW-1185">Reference proteome</keyword>
<dbReference type="GO" id="GO:0006260">
    <property type="term" value="P:DNA replication"/>
    <property type="evidence" value="ECO:0007669"/>
    <property type="project" value="InterPro"/>
</dbReference>
<dbReference type="EMBL" id="CP016282">
    <property type="protein sequence ID" value="ANP72954.1"/>
    <property type="molecule type" value="Genomic_DNA"/>
</dbReference>
<dbReference type="NCBIfam" id="TIGR00621">
    <property type="entry name" value="ssb"/>
    <property type="match status" value="1"/>
</dbReference>
<accession>A0A1B1BK96</accession>
<dbReference type="Pfam" id="PF00436">
    <property type="entry name" value="SSB"/>
    <property type="match status" value="1"/>
</dbReference>
<dbReference type="InterPro" id="IPR012340">
    <property type="entry name" value="NA-bd_OB-fold"/>
</dbReference>
<keyword evidence="1 2" id="KW-0238">DNA-binding</keyword>
<name>A0A1B1BK96_9MICO</name>
<dbReference type="AlphaFoldDB" id="A0A1B1BK96"/>
<proteinExistence type="predicted"/>
<dbReference type="PANTHER" id="PTHR10302:SF0">
    <property type="entry name" value="SINGLE-STRANDED DNA-BINDING PROTEIN, MITOCHONDRIAL"/>
    <property type="match status" value="1"/>
</dbReference>
<dbReference type="RefSeq" id="WP_066596010.1">
    <property type="nucleotide sequence ID" value="NZ_CP016282.1"/>
</dbReference>
<evidence type="ECO:0000256" key="1">
    <source>
        <dbReference type="ARBA" id="ARBA00023125"/>
    </source>
</evidence>
<sequence length="175" mass="18868">MTDTIALTGIVATTPRHLVTSSGLAITSFRLACRQRRFDRSKNSWVDADTNWYTVSSFRQLAQNVEQSVRKGEHVLVTGRLRIRDWENQDRSGTSVEVEADAVGHNLSWGTTSLVRSAPPASAEQPGAEQPGAEQPSGDQPGADRHDGDPYGAAQPSAGQPAAAWPSTDMETRPA</sequence>
<organism evidence="5 6">
    <name type="scientific">Cryobacterium arcticum</name>
    <dbReference type="NCBI Taxonomy" id="670052"/>
    <lineage>
        <taxon>Bacteria</taxon>
        <taxon>Bacillati</taxon>
        <taxon>Actinomycetota</taxon>
        <taxon>Actinomycetes</taxon>
        <taxon>Micrococcales</taxon>
        <taxon>Microbacteriaceae</taxon>
        <taxon>Cryobacterium</taxon>
    </lineage>
</organism>
<evidence type="ECO:0000256" key="2">
    <source>
        <dbReference type="PROSITE-ProRule" id="PRU00252"/>
    </source>
</evidence>
<evidence type="ECO:0000256" key="3">
    <source>
        <dbReference type="RuleBase" id="RU000524"/>
    </source>
</evidence>
<dbReference type="InterPro" id="IPR000424">
    <property type="entry name" value="Primosome_PriB/ssb"/>
</dbReference>
<dbReference type="GO" id="GO:0009295">
    <property type="term" value="C:nucleoid"/>
    <property type="evidence" value="ECO:0007669"/>
    <property type="project" value="TreeGrafter"/>
</dbReference>
<dbReference type="SUPFAM" id="SSF50249">
    <property type="entry name" value="Nucleic acid-binding proteins"/>
    <property type="match status" value="1"/>
</dbReference>
<dbReference type="InterPro" id="IPR011344">
    <property type="entry name" value="ssDNA-bd"/>
</dbReference>
<dbReference type="STRING" id="670052.PA27867_2001"/>
<reference evidence="5 6" key="1">
    <citation type="submission" date="2016-06" db="EMBL/GenBank/DDBJ databases">
        <title>Genome sequencing of Cryobacterium arcticum PAMC 27867.</title>
        <authorList>
            <person name="Lee J."/>
            <person name="Kim O.-S."/>
        </authorList>
    </citation>
    <scope>NUCLEOTIDE SEQUENCE [LARGE SCALE GENOMIC DNA]</scope>
    <source>
        <strain evidence="5 6">PAMC 27867</strain>
    </source>
</reference>
<gene>
    <name evidence="5" type="ORF">PA27867_2001</name>
</gene>
<dbReference type="KEGG" id="cart:PA27867_2001"/>
<dbReference type="PANTHER" id="PTHR10302">
    <property type="entry name" value="SINGLE-STRANDED DNA-BINDING PROTEIN"/>
    <property type="match status" value="1"/>
</dbReference>
<feature type="region of interest" description="Disordered" evidence="4">
    <location>
        <begin position="112"/>
        <end position="175"/>
    </location>
</feature>
<evidence type="ECO:0000313" key="5">
    <source>
        <dbReference type="EMBL" id="ANP72954.1"/>
    </source>
</evidence>
<dbReference type="GO" id="GO:0003697">
    <property type="term" value="F:single-stranded DNA binding"/>
    <property type="evidence" value="ECO:0007669"/>
    <property type="project" value="InterPro"/>
</dbReference>
<dbReference type="Proteomes" id="UP000092582">
    <property type="component" value="Chromosome 1"/>
</dbReference>
<dbReference type="Gene3D" id="2.40.50.140">
    <property type="entry name" value="Nucleic acid-binding proteins"/>
    <property type="match status" value="1"/>
</dbReference>
<evidence type="ECO:0000256" key="4">
    <source>
        <dbReference type="SAM" id="MobiDB-lite"/>
    </source>
</evidence>
<dbReference type="PROSITE" id="PS50935">
    <property type="entry name" value="SSB"/>
    <property type="match status" value="1"/>
</dbReference>
<evidence type="ECO:0000313" key="6">
    <source>
        <dbReference type="Proteomes" id="UP000092582"/>
    </source>
</evidence>
<feature type="compositionally biased region" description="Low complexity" evidence="4">
    <location>
        <begin position="152"/>
        <end position="164"/>
    </location>
</feature>
<dbReference type="CDD" id="cd04496">
    <property type="entry name" value="SSB_OBF"/>
    <property type="match status" value="1"/>
</dbReference>